<keyword evidence="5" id="KW-0833">Ubl conjugation pathway</keyword>
<feature type="region of interest" description="Disordered" evidence="8">
    <location>
        <begin position="1"/>
        <end position="36"/>
    </location>
</feature>
<dbReference type="PANTHER" id="PTHR24006">
    <property type="entry name" value="UBIQUITIN CARBOXYL-TERMINAL HYDROLASE"/>
    <property type="match status" value="1"/>
</dbReference>
<keyword evidence="4" id="KW-0645">Protease</keyword>
<proteinExistence type="inferred from homology"/>
<name>A0A1E1L6A1_9HELO</name>
<protein>
    <recommendedName>
        <fullName evidence="3">ubiquitinyl hydrolase 1</fullName>
        <ecNumber evidence="3">3.4.19.12</ecNumber>
    </recommendedName>
</protein>
<evidence type="ECO:0000259" key="9">
    <source>
        <dbReference type="PROSITE" id="PS50235"/>
    </source>
</evidence>
<feature type="compositionally biased region" description="Basic and acidic residues" evidence="8">
    <location>
        <begin position="8"/>
        <end position="31"/>
    </location>
</feature>
<evidence type="ECO:0000256" key="4">
    <source>
        <dbReference type="ARBA" id="ARBA00022670"/>
    </source>
</evidence>
<comment type="catalytic activity">
    <reaction evidence="1">
        <text>Thiol-dependent hydrolysis of ester, thioester, amide, peptide and isopeptide bonds formed by the C-terminal Gly of ubiquitin (a 76-residue protein attached to proteins as an intracellular targeting signal).</text>
        <dbReference type="EC" id="3.4.19.12"/>
    </reaction>
</comment>
<gene>
    <name evidence="10" type="ORF">RCO7_05151</name>
</gene>
<keyword evidence="11" id="KW-1185">Reference proteome</keyword>
<dbReference type="AlphaFoldDB" id="A0A1E1L6A1"/>
<evidence type="ECO:0000256" key="2">
    <source>
        <dbReference type="ARBA" id="ARBA00009085"/>
    </source>
</evidence>
<evidence type="ECO:0000313" key="11">
    <source>
        <dbReference type="Proteomes" id="UP000178129"/>
    </source>
</evidence>
<feature type="region of interest" description="Disordered" evidence="8">
    <location>
        <begin position="414"/>
        <end position="444"/>
    </location>
</feature>
<dbReference type="GO" id="GO:0004843">
    <property type="term" value="F:cysteine-type deubiquitinase activity"/>
    <property type="evidence" value="ECO:0007669"/>
    <property type="project" value="UniProtKB-EC"/>
</dbReference>
<dbReference type="GO" id="GO:0006508">
    <property type="term" value="P:proteolysis"/>
    <property type="evidence" value="ECO:0007669"/>
    <property type="project" value="UniProtKB-KW"/>
</dbReference>
<dbReference type="GO" id="GO:0005829">
    <property type="term" value="C:cytosol"/>
    <property type="evidence" value="ECO:0007669"/>
    <property type="project" value="TreeGrafter"/>
</dbReference>
<dbReference type="Pfam" id="PF00443">
    <property type="entry name" value="UCH"/>
    <property type="match status" value="1"/>
</dbReference>
<dbReference type="InterPro" id="IPR001394">
    <property type="entry name" value="Peptidase_C19_UCH"/>
</dbReference>
<sequence length="904" mass="101243">MNINRLMSRRDKDGSLHRREKSRDKSAERKPQHAPSLTYLSKTFLRASGKSSPLAGISQINVLRSSADTGPRVHSQSRPLSSEGFSSLFRVDPQRKIEKEHAKEHANKVQAVKQRLKQEGYSDVKEEQINFAIGSHNADGSVDKAVEMLLIYQQSLEGTIKPYSPEVYMCGAINRESVTCYIDSLLFAMFARLDSFEPIILRGFEEEPKRRLAAILRVYVNMLRQGILIHTDITEQLQKALGECGWEDAVSLEQQDVSEAFNQLASILDLPLLSLKVDLYHVGQDDDPDDHKIIQERLLDVAVPDEPPPGKPTVRLEDCLESYFNNRVTVSRRLERKNTGSSLKGSSSHHEEQVEASLLSHVNVYVNELNWSTPDTPITPGSPVNLNGSLESKESGRDRATSIIRHVVIPEEEDSSTVVSNSTIEVDGNGDLESELSSNDTSLHKEKTRKEVMMPAWQFFNLIRPSPIYLDIKPFIYTPPTESYVLIGNIAWSTDNQTKSDATVAAALQSKPVLGICLKRYGVVDGKPVRKDTLIDIPLDIRLPHFINDDGEVDEDGPLIGQFKLSLQSVVCHRGSSTNSGHYISFIRGTSPIVDGDSRSKRKLSDANRPPHYSEERWIRSDDLANPRVEQVDIEAALRNEMPYLLFYQVQPYENASPPGRDSDVQPPSYTDSAFKLNLTESTPIDSQPGYFDGTRDDPTPSIRVSSEEERPQTPRRSINLPDDRAEFRRGSLAFTEISMASTASSFIGTSAPVTPIEETTAQRISRAASRFTKHPNKSRPQSPSGEDRMENRVENRFSATFSRLSLMKSKEQLKSPISERHSMSIGDTIGSPRKSSTIEEPRPDLRGNLSENVTNFDRPKTKMDKKRDKGKGPDGSHHHGLSHKDKGKVRVKDGIPDRECSIM</sequence>
<feature type="region of interest" description="Disordered" evidence="8">
    <location>
        <begin position="760"/>
        <end position="791"/>
    </location>
</feature>
<dbReference type="InterPro" id="IPR050164">
    <property type="entry name" value="Peptidase_C19"/>
</dbReference>
<evidence type="ECO:0000256" key="8">
    <source>
        <dbReference type="SAM" id="MobiDB-lite"/>
    </source>
</evidence>
<dbReference type="EC" id="3.4.19.12" evidence="3"/>
<dbReference type="PROSITE" id="PS50235">
    <property type="entry name" value="USP_3"/>
    <property type="match status" value="1"/>
</dbReference>
<feature type="domain" description="USP" evidence="9">
    <location>
        <begin position="170"/>
        <end position="651"/>
    </location>
</feature>
<feature type="region of interest" description="Disordered" evidence="8">
    <location>
        <begin position="811"/>
        <end position="904"/>
    </location>
</feature>
<keyword evidence="7" id="KW-0788">Thiol protease</keyword>
<dbReference type="STRING" id="914237.A0A1E1L6A1"/>
<dbReference type="PANTHER" id="PTHR24006:SF722">
    <property type="entry name" value="UBIQUITIN CARBOXYL-TERMINAL HYDROLASE 48"/>
    <property type="match status" value="1"/>
</dbReference>
<feature type="region of interest" description="Disordered" evidence="8">
    <location>
        <begin position="335"/>
        <end position="354"/>
    </location>
</feature>
<feature type="compositionally biased region" description="Basic and acidic residues" evidence="8">
    <location>
        <begin position="858"/>
        <end position="904"/>
    </location>
</feature>
<feature type="region of interest" description="Disordered" evidence="8">
    <location>
        <begin position="373"/>
        <end position="398"/>
    </location>
</feature>
<dbReference type="EMBL" id="FJUW01000037">
    <property type="protein sequence ID" value="CZT06057.1"/>
    <property type="molecule type" value="Genomic_DNA"/>
</dbReference>
<evidence type="ECO:0000256" key="1">
    <source>
        <dbReference type="ARBA" id="ARBA00000707"/>
    </source>
</evidence>
<dbReference type="Proteomes" id="UP000178129">
    <property type="component" value="Unassembled WGS sequence"/>
</dbReference>
<dbReference type="InParanoid" id="A0A1E1L6A1"/>
<feature type="region of interest" description="Disordered" evidence="8">
    <location>
        <begin position="679"/>
        <end position="725"/>
    </location>
</feature>
<comment type="caution">
    <text evidence="10">The sequence shown here is derived from an EMBL/GenBank/DDBJ whole genome shotgun (WGS) entry which is preliminary data.</text>
</comment>
<accession>A0A1E1L6A1</accession>
<dbReference type="InterPro" id="IPR038765">
    <property type="entry name" value="Papain-like_cys_pep_sf"/>
</dbReference>
<evidence type="ECO:0000256" key="7">
    <source>
        <dbReference type="ARBA" id="ARBA00022807"/>
    </source>
</evidence>
<dbReference type="GO" id="GO:0005634">
    <property type="term" value="C:nucleus"/>
    <property type="evidence" value="ECO:0007669"/>
    <property type="project" value="UniProtKB-SubCell"/>
</dbReference>
<reference evidence="11" key="1">
    <citation type="submission" date="2016-03" db="EMBL/GenBank/DDBJ databases">
        <authorList>
            <person name="Ploux O."/>
        </authorList>
    </citation>
    <scope>NUCLEOTIDE SEQUENCE [LARGE SCALE GENOMIC DNA]</scope>
    <source>
        <strain evidence="11">UK7</strain>
    </source>
</reference>
<dbReference type="GO" id="GO:0016579">
    <property type="term" value="P:protein deubiquitination"/>
    <property type="evidence" value="ECO:0007669"/>
    <property type="project" value="InterPro"/>
</dbReference>
<dbReference type="Gene3D" id="3.90.70.10">
    <property type="entry name" value="Cysteine proteinases"/>
    <property type="match status" value="2"/>
</dbReference>
<keyword evidence="6" id="KW-0378">Hydrolase</keyword>
<dbReference type="SUPFAM" id="SSF54001">
    <property type="entry name" value="Cysteine proteinases"/>
    <property type="match status" value="1"/>
</dbReference>
<evidence type="ECO:0000256" key="3">
    <source>
        <dbReference type="ARBA" id="ARBA00012759"/>
    </source>
</evidence>
<evidence type="ECO:0000313" key="10">
    <source>
        <dbReference type="EMBL" id="CZT06057.1"/>
    </source>
</evidence>
<organism evidence="10 11">
    <name type="scientific">Rhynchosporium graminicola</name>
    <dbReference type="NCBI Taxonomy" id="2792576"/>
    <lineage>
        <taxon>Eukaryota</taxon>
        <taxon>Fungi</taxon>
        <taxon>Dikarya</taxon>
        <taxon>Ascomycota</taxon>
        <taxon>Pezizomycotina</taxon>
        <taxon>Leotiomycetes</taxon>
        <taxon>Helotiales</taxon>
        <taxon>Ploettnerulaceae</taxon>
        <taxon>Rhynchosporium</taxon>
    </lineage>
</organism>
<comment type="similarity">
    <text evidence="2">Belongs to the peptidase C19 family.</text>
</comment>
<evidence type="ECO:0000256" key="5">
    <source>
        <dbReference type="ARBA" id="ARBA00022786"/>
    </source>
</evidence>
<feature type="compositionally biased region" description="Basic and acidic residues" evidence="8">
    <location>
        <begin position="837"/>
        <end position="846"/>
    </location>
</feature>
<dbReference type="InterPro" id="IPR028889">
    <property type="entry name" value="USP"/>
</dbReference>
<feature type="compositionally biased region" description="Basic and acidic residues" evidence="8">
    <location>
        <begin position="811"/>
        <end position="823"/>
    </location>
</feature>
<evidence type="ECO:0000256" key="6">
    <source>
        <dbReference type="ARBA" id="ARBA00022801"/>
    </source>
</evidence>